<dbReference type="EMBL" id="BONW01000022">
    <property type="protein sequence ID" value="GIG89912.1"/>
    <property type="molecule type" value="Genomic_DNA"/>
</dbReference>
<dbReference type="InterPro" id="IPR017853">
    <property type="entry name" value="GH"/>
</dbReference>
<dbReference type="CDD" id="cd06593">
    <property type="entry name" value="GH31_xylosidase_YicI"/>
    <property type="match status" value="1"/>
</dbReference>
<evidence type="ECO:0000259" key="4">
    <source>
        <dbReference type="Pfam" id="PF13802"/>
    </source>
</evidence>
<feature type="domain" description="Glycosyl hydrolase family 31 C-terminal" evidence="5">
    <location>
        <begin position="600"/>
        <end position="685"/>
    </location>
</feature>
<evidence type="ECO:0000313" key="6">
    <source>
        <dbReference type="EMBL" id="GIG89912.1"/>
    </source>
</evidence>
<protein>
    <submittedName>
        <fullName evidence="6">Alpha-xylosidase</fullName>
    </submittedName>
</protein>
<feature type="domain" description="Glycoside hydrolase family 31 TIM barrel" evidence="3">
    <location>
        <begin position="278"/>
        <end position="592"/>
    </location>
</feature>
<dbReference type="InterPro" id="IPR011013">
    <property type="entry name" value="Gal_mutarotase_sf_dom"/>
</dbReference>
<keyword evidence="2" id="KW-0326">Glycosidase</keyword>
<organism evidence="6 7">
    <name type="scientific">Plantactinospora endophytica</name>
    <dbReference type="NCBI Taxonomy" id="673535"/>
    <lineage>
        <taxon>Bacteria</taxon>
        <taxon>Bacillati</taxon>
        <taxon>Actinomycetota</taxon>
        <taxon>Actinomycetes</taxon>
        <taxon>Micromonosporales</taxon>
        <taxon>Micromonosporaceae</taxon>
        <taxon>Plantactinospora</taxon>
    </lineage>
</organism>
<dbReference type="InterPro" id="IPR025887">
    <property type="entry name" value="Glyco_hydro_31_N_dom"/>
</dbReference>
<keyword evidence="2" id="KW-0378">Hydrolase</keyword>
<dbReference type="SUPFAM" id="SSF51445">
    <property type="entry name" value="(Trans)glycosidases"/>
    <property type="match status" value="1"/>
</dbReference>
<dbReference type="SUPFAM" id="SSF51011">
    <property type="entry name" value="Glycosyl hydrolase domain"/>
    <property type="match status" value="1"/>
</dbReference>
<dbReference type="PANTHER" id="PTHR43863">
    <property type="entry name" value="HYDROLASE, PUTATIVE (AFU_ORTHOLOGUE AFUA_1G03140)-RELATED"/>
    <property type="match status" value="1"/>
</dbReference>
<feature type="domain" description="Glycoside hydrolase family 31 N-terminal" evidence="4">
    <location>
        <begin position="60"/>
        <end position="236"/>
    </location>
</feature>
<sequence length="781" mass="84826">MPYRPPLVPHETFVADPPELPVRAPGEHGLSALARAEVLSTDGQGVTLKAGTSDGGSLAVRITAAAEGVIRVRLSEDPLAKGRATRALSLVHPQPYQAEVRVDGDRVRVDAGAVVAELSLDPWHLRFVDPTGTVLVSQSRGEQDISGRLRTLPFGRSLVDGAVAAYHESFVAPGDERFVGLGEKFTPLDKRGQRALMWNFDAFGSESDRSHKNIPLYLSNRGYGVLVDSGMPVEFDVCQSTHSCVQILVPDDLIDYYVIAGPTPARILDRYDRLTSRPALPPKWAFGAWMSSGFFRDSQDRVLERARRIRERGIPCDVLHLDCYWQVAGAWSDLRWDAEQFPDPAGMLATLTEQGFRVSLWMNPYVMTGSPLFGEAAEAGYFLRRADGSVYVADTWHGSHPAGGIVDFTNPAAVDWFAGLLRPLLEQGAAVFKTDFAEGVPADAVAHNGMTGVELHNVYSLLFNDVVSTVTREVAGHDLVWARSSYLGGQRHSAQWSGDVNATYPALASTLRGGLSHGLSGVPFWSHDSGGFHGTPTPDLYVRWAQFGAFSPLVRFHGTTSRLPWDFPAEAERLAVEALRLRYRLMPYLYSAAVAAARTGAPMMRALLVDSPDDPAAWTAELEYRLGPDLLVAPMTGPENRRHVYLPAGDWVDFWTGEVHAGGRHLRVHRPLDRFPLFVRYGALIPVAPPADRVGDGPFTDVTVLSFGATDASAVVHDVDGDTTIRAARSGDEFRVEVDGPLAVTGLALAPVDGARPPRRLLLDGSATVAGTLDGLPTVRG</sequence>
<dbReference type="SUPFAM" id="SSF74650">
    <property type="entry name" value="Galactose mutarotase-like"/>
    <property type="match status" value="1"/>
</dbReference>
<evidence type="ECO:0000259" key="3">
    <source>
        <dbReference type="Pfam" id="PF01055"/>
    </source>
</evidence>
<dbReference type="InterPro" id="IPR013780">
    <property type="entry name" value="Glyco_hydro_b"/>
</dbReference>
<dbReference type="Gene3D" id="3.20.20.80">
    <property type="entry name" value="Glycosidases"/>
    <property type="match status" value="1"/>
</dbReference>
<dbReference type="Pfam" id="PF21365">
    <property type="entry name" value="Glyco_hydro_31_3rd"/>
    <property type="match status" value="1"/>
</dbReference>
<evidence type="ECO:0000256" key="1">
    <source>
        <dbReference type="ARBA" id="ARBA00007806"/>
    </source>
</evidence>
<proteinExistence type="inferred from homology"/>
<dbReference type="PANTHER" id="PTHR43863:SF2">
    <property type="entry name" value="MALTASE-GLUCOAMYLASE"/>
    <property type="match status" value="1"/>
</dbReference>
<keyword evidence="7" id="KW-1185">Reference proteome</keyword>
<name>A0ABQ4E6G6_9ACTN</name>
<evidence type="ECO:0000313" key="7">
    <source>
        <dbReference type="Proteomes" id="UP000646749"/>
    </source>
</evidence>
<dbReference type="Gene3D" id="2.60.40.1180">
    <property type="entry name" value="Golgi alpha-mannosidase II"/>
    <property type="match status" value="1"/>
</dbReference>
<dbReference type="Proteomes" id="UP000646749">
    <property type="component" value="Unassembled WGS sequence"/>
</dbReference>
<dbReference type="Gene3D" id="2.60.40.1760">
    <property type="entry name" value="glycosyl hydrolase (family 31)"/>
    <property type="match status" value="1"/>
</dbReference>
<gene>
    <name evidence="6" type="ORF">Pen02_48480</name>
</gene>
<evidence type="ECO:0000259" key="5">
    <source>
        <dbReference type="Pfam" id="PF21365"/>
    </source>
</evidence>
<comment type="caution">
    <text evidence="6">The sequence shown here is derived from an EMBL/GenBank/DDBJ whole genome shotgun (WGS) entry which is preliminary data.</text>
</comment>
<reference evidence="6 7" key="1">
    <citation type="submission" date="2021-01" db="EMBL/GenBank/DDBJ databases">
        <title>Whole genome shotgun sequence of Plantactinospora endophytica NBRC 110450.</title>
        <authorList>
            <person name="Komaki H."/>
            <person name="Tamura T."/>
        </authorList>
    </citation>
    <scope>NUCLEOTIDE SEQUENCE [LARGE SCALE GENOMIC DNA]</scope>
    <source>
        <strain evidence="6 7">NBRC 110450</strain>
    </source>
</reference>
<dbReference type="Pfam" id="PF01055">
    <property type="entry name" value="Glyco_hydro_31_2nd"/>
    <property type="match status" value="1"/>
</dbReference>
<accession>A0ABQ4E6G6</accession>
<dbReference type="InterPro" id="IPR048395">
    <property type="entry name" value="Glyco_hydro_31_C"/>
</dbReference>
<dbReference type="InterPro" id="IPR051816">
    <property type="entry name" value="Glycosyl_Hydrolase_31"/>
</dbReference>
<evidence type="ECO:0000256" key="2">
    <source>
        <dbReference type="RuleBase" id="RU361185"/>
    </source>
</evidence>
<dbReference type="CDD" id="cd14752">
    <property type="entry name" value="GH31_N"/>
    <property type="match status" value="1"/>
</dbReference>
<dbReference type="Pfam" id="PF13802">
    <property type="entry name" value="Gal_mutarotas_2"/>
    <property type="match status" value="1"/>
</dbReference>
<comment type="similarity">
    <text evidence="1 2">Belongs to the glycosyl hydrolase 31 family.</text>
</comment>
<dbReference type="RefSeq" id="WP_203868354.1">
    <property type="nucleotide sequence ID" value="NZ_BONW01000022.1"/>
</dbReference>
<dbReference type="InterPro" id="IPR000322">
    <property type="entry name" value="Glyco_hydro_31_TIM"/>
</dbReference>